<evidence type="ECO:0000313" key="1">
    <source>
        <dbReference type="EMBL" id="AKP66243.1"/>
    </source>
</evidence>
<evidence type="ECO:0000313" key="2">
    <source>
        <dbReference type="Proteomes" id="UP000036106"/>
    </source>
</evidence>
<accession>A0A0H4QHW0</accession>
<dbReference type="EMBL" id="CP012034">
    <property type="protein sequence ID" value="AKP66243.1"/>
    <property type="molecule type" value="Genomic_DNA"/>
</dbReference>
<dbReference type="Proteomes" id="UP000036106">
    <property type="component" value="Chromosome"/>
</dbReference>
<protein>
    <submittedName>
        <fullName evidence="1">Uncharacterized protein</fullName>
    </submittedName>
</protein>
<dbReference type="STRING" id="1007676.ABM34_00875"/>
<dbReference type="RefSeq" id="WP_048702512.1">
    <property type="nucleotide sequence ID" value="NZ_CP012034.1"/>
</dbReference>
<keyword evidence="2" id="KW-1185">Reference proteome</keyword>
<dbReference type="KEGG" id="lgn:ABM34_00875"/>
<name>A0A0H4QHW0_9LACO</name>
<reference evidence="2" key="1">
    <citation type="submission" date="2015-07" db="EMBL/GenBank/DDBJ databases">
        <title>Lactobacillus ginsenosidimutans/EMML 3141/ whole genome sequencing.</title>
        <authorList>
            <person name="Kim M.K."/>
            <person name="Im W.-T."/>
            <person name="Srinivasan S."/>
            <person name="Lee J.-J."/>
        </authorList>
    </citation>
    <scope>NUCLEOTIDE SEQUENCE [LARGE SCALE GENOMIC DNA]</scope>
    <source>
        <strain evidence="2">EMML 3041</strain>
    </source>
</reference>
<proteinExistence type="predicted"/>
<dbReference type="AlphaFoldDB" id="A0A0H4QHW0"/>
<sequence>MQETTYYSVMKKDELALPWTNDAQQVLELLKNDKDAMLMSMTGKEDENTREWIEHGMIETFEQETLDQLVGSQKEKNMYLDNAFTIMDDLDKKGSDAHSPYVSALYLVAALSRKLMMPEKMTWILGMAVAYGVGFNGKINQADYGVASWNKDDAKFIEKLNELPTEPPIWSKNKVTIRFEPVGNMYYYQVAIAFQDIMELMKLNSGDFSFANLQNEHSFELIHMAYELAKFYPKNS</sequence>
<dbReference type="OrthoDB" id="2281426at2"/>
<gene>
    <name evidence="1" type="ORF">ABM34_00875</name>
</gene>
<dbReference type="PATRIC" id="fig|1007676.4.peg.183"/>
<organism evidence="1 2">
    <name type="scientific">Companilactobacillus ginsenosidimutans</name>
    <dbReference type="NCBI Taxonomy" id="1007676"/>
    <lineage>
        <taxon>Bacteria</taxon>
        <taxon>Bacillati</taxon>
        <taxon>Bacillota</taxon>
        <taxon>Bacilli</taxon>
        <taxon>Lactobacillales</taxon>
        <taxon>Lactobacillaceae</taxon>
        <taxon>Companilactobacillus</taxon>
    </lineage>
</organism>